<evidence type="ECO:0000313" key="2">
    <source>
        <dbReference type="EMBL" id="KAK1747558.1"/>
    </source>
</evidence>
<proteinExistence type="predicted"/>
<feature type="compositionally biased region" description="Polar residues" evidence="1">
    <location>
        <begin position="245"/>
        <end position="258"/>
    </location>
</feature>
<evidence type="ECO:0000313" key="3">
    <source>
        <dbReference type="Proteomes" id="UP001224775"/>
    </source>
</evidence>
<keyword evidence="3" id="KW-1185">Reference proteome</keyword>
<name>A0AAD8YK98_9STRA</name>
<dbReference type="EMBL" id="JATAAI010000002">
    <property type="protein sequence ID" value="KAK1747558.1"/>
    <property type="molecule type" value="Genomic_DNA"/>
</dbReference>
<gene>
    <name evidence="2" type="ORF">QTG54_001521</name>
</gene>
<dbReference type="AlphaFoldDB" id="A0AAD8YK98"/>
<feature type="compositionally biased region" description="Polar residues" evidence="1">
    <location>
        <begin position="271"/>
        <end position="285"/>
    </location>
</feature>
<dbReference type="Proteomes" id="UP001224775">
    <property type="component" value="Unassembled WGS sequence"/>
</dbReference>
<comment type="caution">
    <text evidence="2">The sequence shown here is derived from an EMBL/GenBank/DDBJ whole genome shotgun (WGS) entry which is preliminary data.</text>
</comment>
<sequence length="340" mass="37682">MSSSAGRSDLFRNYRFITADKSQVCDGRNLESLRIYESSEPPKTARKGFVSDSDKAKEVESRVSVGRGKGYRPTSSRSKERNNEKVQPRQQEKTQPKVSQGRQQPSTKPKANSFLPNPSFFESDHTLDDSWHPELNKEKQSQAASPEVKKSVRKKRSESRDSTESRPGSQSRRSSTGDSSLTGSSHSSGKKVTMRKLSEPMHRCSLTNASVNGIMRPARYSSINLSGMVDASPPSTNPSIQRIRKSTSQLSLSTYATPSLSKSTSSNRLSQGNGASLSTKRSSYDSIKPIKPRRTMSVADMANENWNSHPTPVDDQEAKDEWVASGVAFSKNMEVYVFKK</sequence>
<feature type="region of interest" description="Disordered" evidence="1">
    <location>
        <begin position="245"/>
        <end position="293"/>
    </location>
</feature>
<feature type="compositionally biased region" description="Basic and acidic residues" evidence="1">
    <location>
        <begin position="122"/>
        <end position="140"/>
    </location>
</feature>
<feature type="compositionally biased region" description="Polar residues" evidence="1">
    <location>
        <begin position="96"/>
        <end position="116"/>
    </location>
</feature>
<feature type="compositionally biased region" description="Low complexity" evidence="1">
    <location>
        <begin position="168"/>
        <end position="187"/>
    </location>
</feature>
<evidence type="ECO:0000256" key="1">
    <source>
        <dbReference type="SAM" id="MobiDB-lite"/>
    </source>
</evidence>
<organism evidence="2 3">
    <name type="scientific">Skeletonema marinoi</name>
    <dbReference type="NCBI Taxonomy" id="267567"/>
    <lineage>
        <taxon>Eukaryota</taxon>
        <taxon>Sar</taxon>
        <taxon>Stramenopiles</taxon>
        <taxon>Ochrophyta</taxon>
        <taxon>Bacillariophyta</taxon>
        <taxon>Coscinodiscophyceae</taxon>
        <taxon>Thalassiosirophycidae</taxon>
        <taxon>Thalassiosirales</taxon>
        <taxon>Skeletonemataceae</taxon>
        <taxon>Skeletonema</taxon>
        <taxon>Skeletonema marinoi-dohrnii complex</taxon>
    </lineage>
</organism>
<reference evidence="2" key="1">
    <citation type="submission" date="2023-06" db="EMBL/GenBank/DDBJ databases">
        <title>Survivors Of The Sea: Transcriptome response of Skeletonema marinoi to long-term dormancy.</title>
        <authorList>
            <person name="Pinder M.I.M."/>
            <person name="Kourtchenko O."/>
            <person name="Robertson E.K."/>
            <person name="Larsson T."/>
            <person name="Maumus F."/>
            <person name="Osuna-Cruz C.M."/>
            <person name="Vancaester E."/>
            <person name="Stenow R."/>
            <person name="Vandepoele K."/>
            <person name="Ploug H."/>
            <person name="Bruchert V."/>
            <person name="Godhe A."/>
            <person name="Topel M."/>
        </authorList>
    </citation>
    <scope>NUCLEOTIDE SEQUENCE</scope>
    <source>
        <strain evidence="2">R05AC</strain>
    </source>
</reference>
<feature type="compositionally biased region" description="Basic and acidic residues" evidence="1">
    <location>
        <begin position="77"/>
        <end position="95"/>
    </location>
</feature>
<protein>
    <submittedName>
        <fullName evidence="2">Uncharacterized protein</fullName>
    </submittedName>
</protein>
<feature type="region of interest" description="Disordered" evidence="1">
    <location>
        <begin position="36"/>
        <end position="215"/>
    </location>
</feature>
<accession>A0AAD8YK98</accession>
<feature type="compositionally biased region" description="Basic and acidic residues" evidence="1">
    <location>
        <begin position="52"/>
        <end position="61"/>
    </location>
</feature>
<feature type="compositionally biased region" description="Low complexity" evidence="1">
    <location>
        <begin position="259"/>
        <end position="270"/>
    </location>
</feature>